<reference evidence="2" key="2">
    <citation type="submission" date="2016-06" db="EMBL/GenBank/DDBJ databases">
        <title>The genome of a short-lived fish provides insights into sex chromosome evolution and the genetic control of aging.</title>
        <authorList>
            <person name="Reichwald K."/>
            <person name="Felder M."/>
            <person name="Petzold A."/>
            <person name="Koch P."/>
            <person name="Groth M."/>
            <person name="Platzer M."/>
        </authorList>
    </citation>
    <scope>NUCLEOTIDE SEQUENCE</scope>
    <source>
        <tissue evidence="2">Brain</tissue>
    </source>
</reference>
<dbReference type="InterPro" id="IPR002093">
    <property type="entry name" value="BRCA2_repeat"/>
</dbReference>
<feature type="compositionally biased region" description="Polar residues" evidence="1">
    <location>
        <begin position="44"/>
        <end position="68"/>
    </location>
</feature>
<feature type="region of interest" description="Disordered" evidence="1">
    <location>
        <begin position="43"/>
        <end position="68"/>
    </location>
</feature>
<sequence length="68" mass="7556">FKTASNKGIHILSANLEKAKRLFEDTEGKGTFLNQFAKHDRVDTQNNSLNNGSLTRNSSNSNQLTYLG</sequence>
<gene>
    <name evidence="2" type="primary">BRCA2</name>
</gene>
<dbReference type="EMBL" id="HAEB01007778">
    <property type="protein sequence ID" value="SBQ54305.1"/>
    <property type="molecule type" value="Transcribed_RNA"/>
</dbReference>
<feature type="non-terminal residue" evidence="2">
    <location>
        <position position="1"/>
    </location>
</feature>
<dbReference type="Pfam" id="PF00634">
    <property type="entry name" value="BRCA2"/>
    <property type="match status" value="1"/>
</dbReference>
<evidence type="ECO:0000256" key="1">
    <source>
        <dbReference type="SAM" id="MobiDB-lite"/>
    </source>
</evidence>
<name>A0A1A8F4N2_9TELE</name>
<protein>
    <submittedName>
        <fullName evidence="2">Breast cancer 2, early onset</fullName>
    </submittedName>
</protein>
<proteinExistence type="predicted"/>
<accession>A0A1A8F4N2</accession>
<evidence type="ECO:0000313" key="2">
    <source>
        <dbReference type="EMBL" id="SBQ54305.1"/>
    </source>
</evidence>
<feature type="non-terminal residue" evidence="2">
    <location>
        <position position="68"/>
    </location>
</feature>
<dbReference type="PROSITE" id="PS50138">
    <property type="entry name" value="BRCA2_REPEAT"/>
    <property type="match status" value="1"/>
</dbReference>
<dbReference type="AlphaFoldDB" id="A0A1A8F4N2"/>
<organism evidence="2">
    <name type="scientific">Nothobranchius korthausae</name>
    <dbReference type="NCBI Taxonomy" id="1143690"/>
    <lineage>
        <taxon>Eukaryota</taxon>
        <taxon>Metazoa</taxon>
        <taxon>Chordata</taxon>
        <taxon>Craniata</taxon>
        <taxon>Vertebrata</taxon>
        <taxon>Euteleostomi</taxon>
        <taxon>Actinopterygii</taxon>
        <taxon>Neopterygii</taxon>
        <taxon>Teleostei</taxon>
        <taxon>Neoteleostei</taxon>
        <taxon>Acanthomorphata</taxon>
        <taxon>Ovalentaria</taxon>
        <taxon>Atherinomorphae</taxon>
        <taxon>Cyprinodontiformes</taxon>
        <taxon>Nothobranchiidae</taxon>
        <taxon>Nothobranchius</taxon>
    </lineage>
</organism>
<reference evidence="2" key="1">
    <citation type="submission" date="2016-05" db="EMBL/GenBank/DDBJ databases">
        <authorList>
            <person name="Lavstsen T."/>
            <person name="Jespersen J.S."/>
        </authorList>
    </citation>
    <scope>NUCLEOTIDE SEQUENCE</scope>
    <source>
        <tissue evidence="2">Brain</tissue>
    </source>
</reference>